<reference evidence="1" key="1">
    <citation type="submission" date="2016-10" db="EMBL/GenBank/DDBJ databases">
        <authorList>
            <person name="Wang S."/>
            <person name="Zhu B."/>
        </authorList>
    </citation>
    <scope>NUCLEOTIDE SEQUENCE</scope>
    <source>
        <strain evidence="1">JCM 8580</strain>
    </source>
</reference>
<accession>A0ACC8SDH3</accession>
<protein>
    <submittedName>
        <fullName evidence="1">Transposase</fullName>
    </submittedName>
</protein>
<keyword evidence="2" id="KW-1185">Reference proteome</keyword>
<comment type="caution">
    <text evidence="1">The sequence shown here is derived from an EMBL/GenBank/DDBJ whole genome shotgun (WGS) entry which is preliminary data.</text>
</comment>
<gene>
    <name evidence="1" type="ORF">BH713_13355</name>
</gene>
<proteinExistence type="predicted"/>
<evidence type="ECO:0000313" key="2">
    <source>
        <dbReference type="Proteomes" id="UP000187000"/>
    </source>
</evidence>
<evidence type="ECO:0000313" key="1">
    <source>
        <dbReference type="EMBL" id="OLR21560.1"/>
    </source>
</evidence>
<name>A0ACC8SDH3_9ENTR</name>
<dbReference type="Proteomes" id="UP000187000">
    <property type="component" value="Unassembled WGS sequence"/>
</dbReference>
<organism evidence="1 2">
    <name type="scientific">Enterobacter kobei</name>
    <dbReference type="NCBI Taxonomy" id="208224"/>
    <lineage>
        <taxon>Bacteria</taxon>
        <taxon>Pseudomonadati</taxon>
        <taxon>Pseudomonadota</taxon>
        <taxon>Gammaproteobacteria</taxon>
        <taxon>Enterobacterales</taxon>
        <taxon>Enterobacteriaceae</taxon>
        <taxon>Enterobacter</taxon>
        <taxon>Enterobacter cloacae complex</taxon>
    </lineage>
</organism>
<sequence>MKKLLSDEQNIDILGEAEAGLSARELCRKHAIPVITSSP</sequence>
<dbReference type="EMBL" id="MKXD01000002">
    <property type="protein sequence ID" value="OLR21560.1"/>
    <property type="molecule type" value="Genomic_DNA"/>
</dbReference>